<sequence>MSRVPFLSGALQGASPTRPLSLSTSVPPAHAGGPTGAEDVYDAPLVVGGFLSSDNEPSRSAGAGGVGFPEYPMKQLTGSALLGPAL</sequence>
<name>A0A7J6CRT8_9TELE</name>
<feature type="compositionally biased region" description="Polar residues" evidence="1">
    <location>
        <begin position="14"/>
        <end position="26"/>
    </location>
</feature>
<feature type="region of interest" description="Disordered" evidence="1">
    <location>
        <begin position="1"/>
        <end position="38"/>
    </location>
</feature>
<feature type="region of interest" description="Disordered" evidence="1">
    <location>
        <begin position="52"/>
        <end position="73"/>
    </location>
</feature>
<evidence type="ECO:0000313" key="3">
    <source>
        <dbReference type="Proteomes" id="UP000579812"/>
    </source>
</evidence>
<dbReference type="EMBL" id="JAAMOB010000008">
    <property type="protein sequence ID" value="KAF4110037.1"/>
    <property type="molecule type" value="Genomic_DNA"/>
</dbReference>
<reference evidence="2 3" key="1">
    <citation type="submission" date="2020-04" db="EMBL/GenBank/DDBJ databases">
        <title>Chromosome-level genome assembly of a cyprinid fish Onychostoma macrolepis by integration of Nanopore Sequencing, Bionano and Hi-C technology.</title>
        <authorList>
            <person name="Wang D."/>
        </authorList>
    </citation>
    <scope>NUCLEOTIDE SEQUENCE [LARGE SCALE GENOMIC DNA]</scope>
    <source>
        <strain evidence="2">SWU-2019</strain>
        <tissue evidence="2">Muscle</tissue>
    </source>
</reference>
<evidence type="ECO:0000313" key="2">
    <source>
        <dbReference type="EMBL" id="KAF4110037.1"/>
    </source>
</evidence>
<protein>
    <submittedName>
        <fullName evidence="2">Uncharacterized protein</fullName>
    </submittedName>
</protein>
<proteinExistence type="predicted"/>
<organism evidence="2 3">
    <name type="scientific">Onychostoma macrolepis</name>
    <dbReference type="NCBI Taxonomy" id="369639"/>
    <lineage>
        <taxon>Eukaryota</taxon>
        <taxon>Metazoa</taxon>
        <taxon>Chordata</taxon>
        <taxon>Craniata</taxon>
        <taxon>Vertebrata</taxon>
        <taxon>Euteleostomi</taxon>
        <taxon>Actinopterygii</taxon>
        <taxon>Neopterygii</taxon>
        <taxon>Teleostei</taxon>
        <taxon>Ostariophysi</taxon>
        <taxon>Cypriniformes</taxon>
        <taxon>Cyprinidae</taxon>
        <taxon>Acrossocheilinae</taxon>
        <taxon>Onychostoma</taxon>
    </lineage>
</organism>
<dbReference type="AlphaFoldDB" id="A0A7J6CRT8"/>
<comment type="caution">
    <text evidence="2">The sequence shown here is derived from an EMBL/GenBank/DDBJ whole genome shotgun (WGS) entry which is preliminary data.</text>
</comment>
<dbReference type="Proteomes" id="UP000579812">
    <property type="component" value="Unassembled WGS sequence"/>
</dbReference>
<gene>
    <name evidence="2" type="ORF">G5714_009289</name>
</gene>
<evidence type="ECO:0000256" key="1">
    <source>
        <dbReference type="SAM" id="MobiDB-lite"/>
    </source>
</evidence>
<accession>A0A7J6CRT8</accession>
<keyword evidence="3" id="KW-1185">Reference proteome</keyword>